<evidence type="ECO:0000313" key="10">
    <source>
        <dbReference type="Proteomes" id="UP000078046"/>
    </source>
</evidence>
<dbReference type="SUPFAM" id="SSF54999">
    <property type="entry name" value="Ribosomal protein S10"/>
    <property type="match status" value="1"/>
</dbReference>
<keyword evidence="5" id="KW-0687">Ribonucleoprotein</keyword>
<proteinExistence type="inferred from homology"/>
<sequence>MFKLVKNLRLCGSAINNFKSCGKIAITVNHQPIRCYENRFNSIPAHLLKIKAIPYSITKENLSQEAECDEHLQNVDDLFSMVHLKLKGHDIAVLKSYQTFIEMVSKNLDLTIKESKILEKPTFHRFTTLRSIHLHKKNLIQYEVRTHFMNIKLINMTGSTLSTFLEYIQRNLPNGIFMEASTTRIEQFNEAICQSLESCNINTVN</sequence>
<evidence type="ECO:0000256" key="3">
    <source>
        <dbReference type="ARBA" id="ARBA00022980"/>
    </source>
</evidence>
<evidence type="ECO:0000256" key="6">
    <source>
        <dbReference type="ARBA" id="ARBA00035261"/>
    </source>
</evidence>
<evidence type="ECO:0000256" key="7">
    <source>
        <dbReference type="ARBA" id="ARBA00035544"/>
    </source>
</evidence>
<evidence type="ECO:0000256" key="2">
    <source>
        <dbReference type="ARBA" id="ARBA00007102"/>
    </source>
</evidence>
<dbReference type="Pfam" id="PF00338">
    <property type="entry name" value="Ribosomal_S10"/>
    <property type="match status" value="1"/>
</dbReference>
<name>A0A177B8R9_9BILA</name>
<keyword evidence="3" id="KW-0689">Ribosomal protein</keyword>
<accession>A0A177B8R9</accession>
<dbReference type="SMART" id="SM01403">
    <property type="entry name" value="Ribosomal_S10"/>
    <property type="match status" value="1"/>
</dbReference>
<protein>
    <recommendedName>
        <fullName evidence="6">Small ribosomal subunit protein uS10m</fullName>
    </recommendedName>
    <alternativeName>
        <fullName evidence="7">28S ribosomal protein S10, mitochondrial</fullName>
    </alternativeName>
</protein>
<evidence type="ECO:0000256" key="1">
    <source>
        <dbReference type="ARBA" id="ARBA00004173"/>
    </source>
</evidence>
<dbReference type="PANTHER" id="PTHR13334:SF4">
    <property type="entry name" value="SMALL RIBOSOMAL SUBUNIT PROTEIN US10M"/>
    <property type="match status" value="1"/>
</dbReference>
<dbReference type="AlphaFoldDB" id="A0A177B8R9"/>
<evidence type="ECO:0000256" key="4">
    <source>
        <dbReference type="ARBA" id="ARBA00023128"/>
    </source>
</evidence>
<comment type="caution">
    <text evidence="9">The sequence shown here is derived from an EMBL/GenBank/DDBJ whole genome shotgun (WGS) entry which is preliminary data.</text>
</comment>
<evidence type="ECO:0000259" key="8">
    <source>
        <dbReference type="SMART" id="SM01403"/>
    </source>
</evidence>
<keyword evidence="4" id="KW-0496">Mitochondrion</keyword>
<evidence type="ECO:0000313" key="9">
    <source>
        <dbReference type="EMBL" id="OAF70560.1"/>
    </source>
</evidence>
<dbReference type="PANTHER" id="PTHR13334">
    <property type="entry name" value="MITOCHONDRIAL 28S RIBOSOMAL PROTEIN S10"/>
    <property type="match status" value="1"/>
</dbReference>
<dbReference type="Gene3D" id="3.30.70.600">
    <property type="entry name" value="Ribosomal protein S10 domain"/>
    <property type="match status" value="1"/>
</dbReference>
<comment type="subcellular location">
    <subcellularLocation>
        <location evidence="1">Mitochondrion</location>
    </subcellularLocation>
</comment>
<dbReference type="InterPro" id="IPR036838">
    <property type="entry name" value="Ribosomal_uS10_dom_sf"/>
</dbReference>
<dbReference type="EMBL" id="LWCA01000133">
    <property type="protein sequence ID" value="OAF70560.1"/>
    <property type="molecule type" value="Genomic_DNA"/>
</dbReference>
<dbReference type="Proteomes" id="UP000078046">
    <property type="component" value="Unassembled WGS sequence"/>
</dbReference>
<comment type="similarity">
    <text evidence="2">Belongs to the universal ribosomal protein uS10 family.</text>
</comment>
<dbReference type="OrthoDB" id="366214at2759"/>
<keyword evidence="10" id="KW-1185">Reference proteome</keyword>
<dbReference type="GO" id="GO:0005763">
    <property type="term" value="C:mitochondrial small ribosomal subunit"/>
    <property type="evidence" value="ECO:0007669"/>
    <property type="project" value="InterPro"/>
</dbReference>
<reference evidence="9 10" key="1">
    <citation type="submission" date="2016-04" db="EMBL/GenBank/DDBJ databases">
        <title>The genome of Intoshia linei affirms orthonectids as highly simplified spiralians.</title>
        <authorList>
            <person name="Mikhailov K.V."/>
            <person name="Slusarev G.S."/>
            <person name="Nikitin M.A."/>
            <person name="Logacheva M.D."/>
            <person name="Penin A."/>
            <person name="Aleoshin V."/>
            <person name="Panchin Y.V."/>
        </authorList>
    </citation>
    <scope>NUCLEOTIDE SEQUENCE [LARGE SCALE GENOMIC DNA]</scope>
    <source>
        <strain evidence="9">Intl2013</strain>
        <tissue evidence="9">Whole animal</tissue>
    </source>
</reference>
<feature type="domain" description="Small ribosomal subunit protein uS10" evidence="8">
    <location>
        <begin position="83"/>
        <end position="181"/>
    </location>
</feature>
<gene>
    <name evidence="9" type="ORF">A3Q56_01648</name>
</gene>
<evidence type="ECO:0000256" key="5">
    <source>
        <dbReference type="ARBA" id="ARBA00023274"/>
    </source>
</evidence>
<organism evidence="9 10">
    <name type="scientific">Intoshia linei</name>
    <dbReference type="NCBI Taxonomy" id="1819745"/>
    <lineage>
        <taxon>Eukaryota</taxon>
        <taxon>Metazoa</taxon>
        <taxon>Spiralia</taxon>
        <taxon>Lophotrochozoa</taxon>
        <taxon>Mesozoa</taxon>
        <taxon>Orthonectida</taxon>
        <taxon>Rhopaluridae</taxon>
        <taxon>Intoshia</taxon>
    </lineage>
</organism>
<dbReference type="InterPro" id="IPR040055">
    <property type="entry name" value="Ribosomal_uS10m"/>
</dbReference>
<dbReference type="InterPro" id="IPR027486">
    <property type="entry name" value="Ribosomal_uS10_dom"/>
</dbReference>